<evidence type="ECO:0008006" key="3">
    <source>
        <dbReference type="Google" id="ProtNLM"/>
    </source>
</evidence>
<comment type="caution">
    <text evidence="1">The sequence shown here is derived from an EMBL/GenBank/DDBJ whole genome shotgun (WGS) entry which is preliminary data.</text>
</comment>
<sequence>MHHLLTTGQEGAHRRSIRLLDLSAALAQQGRLEEAIHWGMEALKSLEQTRSPRVLQRAIAVEHLLQPWRGESLLTPFTEHLAQLKASLSRGLPVSVAERRAE</sequence>
<dbReference type="Proteomes" id="UP000334820">
    <property type="component" value="Unassembled WGS sequence"/>
</dbReference>
<reference evidence="1 2" key="1">
    <citation type="journal article" date="2019" name="Int. J. Syst. Evol. Microbiol.">
        <title>Thermogemmatispora aurantia sp. nov. and Thermogemmatispora argillosa sp. nov., within the class Ktedonobacteria, and emended description of the genus Thermogemmatispora.</title>
        <authorList>
            <person name="Zheng Y."/>
            <person name="Wang C.M."/>
            <person name="Sakai Y."/>
            <person name="Abe K."/>
            <person name="Yokota A."/>
            <person name="Yabe S."/>
        </authorList>
    </citation>
    <scope>NUCLEOTIDE SEQUENCE [LARGE SCALE GENOMIC DNA]</scope>
    <source>
        <strain evidence="1 2">A1-2</strain>
    </source>
</reference>
<accession>A0A5J4KGJ3</accession>
<organism evidence="1 2">
    <name type="scientific">Thermogemmatispora aurantia</name>
    <dbReference type="NCBI Taxonomy" id="2045279"/>
    <lineage>
        <taxon>Bacteria</taxon>
        <taxon>Bacillati</taxon>
        <taxon>Chloroflexota</taxon>
        <taxon>Ktedonobacteria</taxon>
        <taxon>Thermogemmatisporales</taxon>
        <taxon>Thermogemmatisporaceae</taxon>
        <taxon>Thermogemmatispora</taxon>
    </lineage>
</organism>
<evidence type="ECO:0000313" key="2">
    <source>
        <dbReference type="Proteomes" id="UP000334820"/>
    </source>
</evidence>
<dbReference type="AlphaFoldDB" id="A0A5J4KGJ3"/>
<dbReference type="EMBL" id="BKZV01000013">
    <property type="protein sequence ID" value="GER85832.1"/>
    <property type="molecule type" value="Genomic_DNA"/>
</dbReference>
<name>A0A5J4KGJ3_9CHLR</name>
<gene>
    <name evidence="1" type="ORF">KTAU_44660</name>
</gene>
<protein>
    <recommendedName>
        <fullName evidence="3">MalT-like TPR region domain-containing protein</fullName>
    </recommendedName>
</protein>
<keyword evidence="2" id="KW-1185">Reference proteome</keyword>
<proteinExistence type="predicted"/>
<evidence type="ECO:0000313" key="1">
    <source>
        <dbReference type="EMBL" id="GER85832.1"/>
    </source>
</evidence>